<reference evidence="3 4" key="1">
    <citation type="submission" date="2016-11" db="EMBL/GenBank/DDBJ databases">
        <authorList>
            <person name="Jaros S."/>
            <person name="Januszkiewicz K."/>
            <person name="Wedrychowicz H."/>
        </authorList>
    </citation>
    <scope>NUCLEOTIDE SEQUENCE [LARGE SCALE GENOMIC DNA]</scope>
    <source>
        <strain evidence="3 4">DSM 18772</strain>
    </source>
</reference>
<evidence type="ECO:0000313" key="3">
    <source>
        <dbReference type="EMBL" id="SHK41479.1"/>
    </source>
</evidence>
<dbReference type="RefSeq" id="WP_143185300.1">
    <property type="nucleotide sequence ID" value="NZ_FQYR01000009.1"/>
</dbReference>
<evidence type="ECO:0000259" key="2">
    <source>
        <dbReference type="Pfam" id="PF23500"/>
    </source>
</evidence>
<dbReference type="Gene3D" id="2.120.10.30">
    <property type="entry name" value="TolB, C-terminal domain"/>
    <property type="match status" value="1"/>
</dbReference>
<proteinExistence type="predicted"/>
<dbReference type="AlphaFoldDB" id="A0A1M6S9Z4"/>
<dbReference type="InterPro" id="IPR011041">
    <property type="entry name" value="Quinoprot_gluc/sorb_DH_b-prop"/>
</dbReference>
<feature type="signal peptide" evidence="1">
    <location>
        <begin position="1"/>
        <end position="21"/>
    </location>
</feature>
<accession>A0A1M6S9Z4</accession>
<dbReference type="PANTHER" id="PTHR33546:SF1">
    <property type="entry name" value="LARGE, MULTIFUNCTIONAL SECRETED PROTEIN"/>
    <property type="match status" value="1"/>
</dbReference>
<dbReference type="Pfam" id="PF23500">
    <property type="entry name" value="DUF7133"/>
    <property type="match status" value="1"/>
</dbReference>
<keyword evidence="4" id="KW-1185">Reference proteome</keyword>
<evidence type="ECO:0000313" key="4">
    <source>
        <dbReference type="Proteomes" id="UP000184510"/>
    </source>
</evidence>
<dbReference type="InterPro" id="IPR011042">
    <property type="entry name" value="6-blade_b-propeller_TolB-like"/>
</dbReference>
<dbReference type="EMBL" id="FQYR01000009">
    <property type="protein sequence ID" value="SHK41479.1"/>
    <property type="molecule type" value="Genomic_DNA"/>
</dbReference>
<gene>
    <name evidence="3" type="ORF">SAMN02745181_3762</name>
</gene>
<protein>
    <recommendedName>
        <fullName evidence="2">DUF7133 domain-containing protein</fullName>
    </recommendedName>
</protein>
<name>A0A1M6S9Z4_9BACT</name>
<dbReference type="OrthoDB" id="176168at2"/>
<feature type="chain" id="PRO_5012839052" description="DUF7133 domain-containing protein" evidence="1">
    <location>
        <begin position="22"/>
        <end position="500"/>
    </location>
</feature>
<evidence type="ECO:0000256" key="1">
    <source>
        <dbReference type="SAM" id="SignalP"/>
    </source>
</evidence>
<dbReference type="SUPFAM" id="SSF50952">
    <property type="entry name" value="Soluble quinoprotein glucose dehydrogenase"/>
    <property type="match status" value="1"/>
</dbReference>
<keyword evidence="1" id="KW-0732">Signal</keyword>
<organism evidence="3 4">
    <name type="scientific">Rubritalea squalenifaciens DSM 18772</name>
    <dbReference type="NCBI Taxonomy" id="1123071"/>
    <lineage>
        <taxon>Bacteria</taxon>
        <taxon>Pseudomonadati</taxon>
        <taxon>Verrucomicrobiota</taxon>
        <taxon>Verrucomicrobiia</taxon>
        <taxon>Verrucomicrobiales</taxon>
        <taxon>Rubritaleaceae</taxon>
        <taxon>Rubritalea</taxon>
    </lineage>
</organism>
<dbReference type="STRING" id="1123071.SAMN02745181_3762"/>
<dbReference type="Proteomes" id="UP000184510">
    <property type="component" value="Unassembled WGS sequence"/>
</dbReference>
<dbReference type="InterPro" id="IPR055557">
    <property type="entry name" value="DUF7133"/>
</dbReference>
<feature type="domain" description="DUF7133" evidence="2">
    <location>
        <begin position="70"/>
        <end position="153"/>
    </location>
</feature>
<dbReference type="PANTHER" id="PTHR33546">
    <property type="entry name" value="LARGE, MULTIFUNCTIONAL SECRETED PROTEIN-RELATED"/>
    <property type="match status" value="1"/>
</dbReference>
<sequence>MKKTHKLLGMASLVLAAQLSAAEWKDLCTLEKIKLPKGLDPQIGAIGRLPSGGIIAAFHRGEVMKLVDGKWTLWASGLQEPLGMHVVDEHTIVVVQRAELTKISDSDQDGTADSYLALTTDWGMSGNYHEFAFGAAFGPDGHYYVSLGTASHNGGIRPEIRGEWNDAGGITVEKAQPSWQSVKRHQLPRMYARVPYRGWVIKVNPETGKVTPIASGLRTPHGVHVTPKGDLYVNDNQGDWLGSSKLYKIEAGKFYGHPDSLIWTKGWDRGVPADLPPSELDKLREKCVSFLPQGELANSPTQILTLPEGQFGPYGGSLIMGDMNQDQLVRYLPDVVNGQQQGAVMKFLAHPQLGRGNAKMALSNKNELVIGKTHLSWAGAEGITRLKYLDKPHLTITGIEMTKEGFRISLNGDVSAEGVKVSGNYYGLHYHKQYGSPKVDPQPIKASKIRCEGNVIELVLERKLVTGKIYDISLQGVTSSKLGGLVEGRIFYTAHEVPAK</sequence>
<dbReference type="InParanoid" id="A0A1M6S9Z4"/>